<dbReference type="EMBL" id="JADEWL010000172">
    <property type="protein sequence ID" value="MBE9216489.1"/>
    <property type="molecule type" value="Genomic_DNA"/>
</dbReference>
<evidence type="ECO:0000259" key="2">
    <source>
        <dbReference type="SMART" id="SM00912"/>
    </source>
</evidence>
<dbReference type="InterPro" id="IPR008638">
    <property type="entry name" value="FhaB/CdiA-like_TPS"/>
</dbReference>
<feature type="signal peptide" evidence="1">
    <location>
        <begin position="1"/>
        <end position="24"/>
    </location>
</feature>
<sequence>MLPKHCFHKLAFTTIVIYANSVSAQIVPDATLPNNSSITTQDNIKIIGGGTQAGSNLFHSFENFSVPTGSTAYFNNLANIQNIITRITGQSISNIDGTIRANGTANLFLINPSGIIFGKNAVLDINGSFFATTANSINFADGTKFSATEPQTTPLLTINVPTGLQFGATAAPISNQSQASLNGATNFFGQPVGLQVSTGQTLALIGGDITLEGGNLTVDSGRIELGSVAPNSFVKLNLTNQGWVLGYEGVENFQNIQLIGQNIDDSTIGSIVNTSGKNGGGSIRLQGSSVELVGNPVILSTATTDDTNAGDITVNATKLVVMDGAQILAFTSGKGAAGNLTVNATDSVELIGEFINQDITLASSLISATAGEGNGGNLTINTSRLLVSNGAIISVETSFQPGSDNSEFILATGKAGNLTVNASQFVELVGKSATNRSSTLVSRTSNSADAGKITISTKQLIVRDEAEITVSSLFPKFPPTINFVGNTSNLGNAGEINIIADSILLDNQGKLVSETDLAKGGNINLQLQDLLLMRRNSQISTNAGIAQLDGDGGNITINIPDGFIIAVNNENSDITANAFTGSGGQVNINANSILGIQPRSRDELITLLATSNPRELNPQQLLTSDITAISQQNPNLNGELNINGIDIQPPTELIELPTIPVDTKISQVCKPRGGNQSEFIFTRNAGLPPLPREALGVNSPLDVDWVNGDGEMG</sequence>
<dbReference type="NCBIfam" id="TIGR01901">
    <property type="entry name" value="adhes_NPXG"/>
    <property type="match status" value="1"/>
</dbReference>
<feature type="chain" id="PRO_5035166035" evidence="1">
    <location>
        <begin position="25"/>
        <end position="713"/>
    </location>
</feature>
<evidence type="ECO:0000313" key="4">
    <source>
        <dbReference type="Proteomes" id="UP000620559"/>
    </source>
</evidence>
<dbReference type="InterPro" id="IPR011050">
    <property type="entry name" value="Pectin_lyase_fold/virulence"/>
</dbReference>
<dbReference type="Proteomes" id="UP000620559">
    <property type="component" value="Unassembled WGS sequence"/>
</dbReference>
<feature type="domain" description="Filamentous haemagglutinin FhaB/tRNA nuclease CdiA-like TPS" evidence="2">
    <location>
        <begin position="27"/>
        <end position="140"/>
    </location>
</feature>
<organism evidence="3 4">
    <name type="scientific">Plectonema cf. radiosum LEGE 06105</name>
    <dbReference type="NCBI Taxonomy" id="945769"/>
    <lineage>
        <taxon>Bacteria</taxon>
        <taxon>Bacillati</taxon>
        <taxon>Cyanobacteriota</taxon>
        <taxon>Cyanophyceae</taxon>
        <taxon>Oscillatoriophycideae</taxon>
        <taxon>Oscillatoriales</taxon>
        <taxon>Microcoleaceae</taxon>
        <taxon>Plectonema</taxon>
    </lineage>
</organism>
<comment type="caution">
    <text evidence="3">The sequence shown here is derived from an EMBL/GenBank/DDBJ whole genome shotgun (WGS) entry which is preliminary data.</text>
</comment>
<gene>
    <name evidence="3" type="ORF">IQ247_28160</name>
</gene>
<dbReference type="RefSeq" id="WP_193925073.1">
    <property type="nucleotide sequence ID" value="NZ_JADEWL010000172.1"/>
</dbReference>
<evidence type="ECO:0000313" key="3">
    <source>
        <dbReference type="EMBL" id="MBE9216489.1"/>
    </source>
</evidence>
<keyword evidence="4" id="KW-1185">Reference proteome</keyword>
<evidence type="ECO:0000256" key="1">
    <source>
        <dbReference type="SAM" id="SignalP"/>
    </source>
</evidence>
<proteinExistence type="predicted"/>
<dbReference type="Gene3D" id="2.160.20.10">
    <property type="entry name" value="Single-stranded right-handed beta-helix, Pectin lyase-like"/>
    <property type="match status" value="2"/>
</dbReference>
<keyword evidence="1" id="KW-0732">Signal</keyword>
<dbReference type="Pfam" id="PF05860">
    <property type="entry name" value="TPS"/>
    <property type="match status" value="1"/>
</dbReference>
<reference evidence="3" key="1">
    <citation type="submission" date="2020-10" db="EMBL/GenBank/DDBJ databases">
        <authorList>
            <person name="Castelo-Branco R."/>
            <person name="Eusebio N."/>
            <person name="Adriana R."/>
            <person name="Vieira A."/>
            <person name="Brugerolle De Fraissinette N."/>
            <person name="Rezende De Castro R."/>
            <person name="Schneider M.P."/>
            <person name="Vasconcelos V."/>
            <person name="Leao P.N."/>
        </authorList>
    </citation>
    <scope>NUCLEOTIDE SEQUENCE</scope>
    <source>
        <strain evidence="3">LEGE 06105</strain>
    </source>
</reference>
<protein>
    <submittedName>
        <fullName evidence="3">Filamentous hemagglutinin N-terminal domain-containing protein</fullName>
    </submittedName>
</protein>
<dbReference type="SUPFAM" id="SSF51126">
    <property type="entry name" value="Pectin lyase-like"/>
    <property type="match status" value="1"/>
</dbReference>
<name>A0A8J7FFG1_9CYAN</name>
<dbReference type="InterPro" id="IPR012334">
    <property type="entry name" value="Pectin_lyas_fold"/>
</dbReference>
<accession>A0A8J7FFG1</accession>
<feature type="non-terminal residue" evidence="3">
    <location>
        <position position="713"/>
    </location>
</feature>
<dbReference type="SMART" id="SM00912">
    <property type="entry name" value="Haemagg_act"/>
    <property type="match status" value="1"/>
</dbReference>
<dbReference type="AlphaFoldDB" id="A0A8J7FFG1"/>